<keyword evidence="6" id="KW-1185">Reference proteome</keyword>
<organism evidence="5 6">
    <name type="scientific">Coniophora puteana (strain RWD-64-598)</name>
    <name type="common">Brown rot fungus</name>
    <dbReference type="NCBI Taxonomy" id="741705"/>
    <lineage>
        <taxon>Eukaryota</taxon>
        <taxon>Fungi</taxon>
        <taxon>Dikarya</taxon>
        <taxon>Basidiomycota</taxon>
        <taxon>Agaricomycotina</taxon>
        <taxon>Agaricomycetes</taxon>
        <taxon>Agaricomycetidae</taxon>
        <taxon>Boletales</taxon>
        <taxon>Coniophorineae</taxon>
        <taxon>Coniophoraceae</taxon>
        <taxon>Coniophora</taxon>
    </lineage>
</organism>
<dbReference type="Gene3D" id="1.25.10.10">
    <property type="entry name" value="Leucine-rich Repeat Variant"/>
    <property type="match status" value="1"/>
</dbReference>
<proteinExistence type="inferred from homology"/>
<dbReference type="RefSeq" id="XP_007773225.1">
    <property type="nucleotide sequence ID" value="XM_007775035.1"/>
</dbReference>
<gene>
    <name evidence="5" type="ORF">CONPUDRAFT_110612</name>
</gene>
<evidence type="ECO:0000313" key="6">
    <source>
        <dbReference type="Proteomes" id="UP000053558"/>
    </source>
</evidence>
<keyword evidence="3" id="KW-0813">Transport</keyword>
<dbReference type="OrthoDB" id="2016913at2759"/>
<evidence type="ECO:0000256" key="2">
    <source>
        <dbReference type="ARBA" id="ARBA00007991"/>
    </source>
</evidence>
<dbReference type="GO" id="GO:0006606">
    <property type="term" value="P:protein import into nucleus"/>
    <property type="evidence" value="ECO:0007669"/>
    <property type="project" value="TreeGrafter"/>
</dbReference>
<evidence type="ECO:0008006" key="7">
    <source>
        <dbReference type="Google" id="ProtNLM"/>
    </source>
</evidence>
<comment type="similarity">
    <text evidence="2">Belongs to the importin beta family.</text>
</comment>
<dbReference type="SUPFAM" id="SSF48371">
    <property type="entry name" value="ARM repeat"/>
    <property type="match status" value="1"/>
</dbReference>
<dbReference type="Proteomes" id="UP000053558">
    <property type="component" value="Unassembled WGS sequence"/>
</dbReference>
<dbReference type="InterPro" id="IPR040709">
    <property type="entry name" value="Importin_rep_1"/>
</dbReference>
<accession>A0A5M3MDG3</accession>
<evidence type="ECO:0000256" key="4">
    <source>
        <dbReference type="ARBA" id="ARBA00023242"/>
    </source>
</evidence>
<dbReference type="Pfam" id="PF18773">
    <property type="entry name" value="Importin_rep"/>
    <property type="match status" value="1"/>
</dbReference>
<dbReference type="KEGG" id="cput:CONPUDRAFT_110612"/>
<comment type="caution">
    <text evidence="5">The sequence shown here is derived from an EMBL/GenBank/DDBJ whole genome shotgun (WGS) entry which is preliminary data.</text>
</comment>
<dbReference type="GO" id="GO:0005634">
    <property type="term" value="C:nucleus"/>
    <property type="evidence" value="ECO:0007669"/>
    <property type="project" value="UniProtKB-SubCell"/>
</dbReference>
<name>A0A5M3MDG3_CONPW</name>
<keyword evidence="4" id="KW-0539">Nucleus</keyword>
<evidence type="ECO:0000313" key="5">
    <source>
        <dbReference type="EMBL" id="EIW76910.1"/>
    </source>
</evidence>
<dbReference type="EMBL" id="JH711585">
    <property type="protein sequence ID" value="EIW76910.1"/>
    <property type="molecule type" value="Genomic_DNA"/>
</dbReference>
<dbReference type="InterPro" id="IPR040520">
    <property type="entry name" value="Importin_rep_3"/>
</dbReference>
<dbReference type="PANTHER" id="PTHR12363">
    <property type="entry name" value="TRANSPORTIN 3 AND IMPORTIN 13"/>
    <property type="match status" value="1"/>
</dbReference>
<reference evidence="6" key="1">
    <citation type="journal article" date="2012" name="Science">
        <title>The Paleozoic origin of enzymatic lignin decomposition reconstructed from 31 fungal genomes.</title>
        <authorList>
            <person name="Floudas D."/>
            <person name="Binder M."/>
            <person name="Riley R."/>
            <person name="Barry K."/>
            <person name="Blanchette R.A."/>
            <person name="Henrissat B."/>
            <person name="Martinez A.T."/>
            <person name="Otillar R."/>
            <person name="Spatafora J.W."/>
            <person name="Yadav J.S."/>
            <person name="Aerts A."/>
            <person name="Benoit I."/>
            <person name="Boyd A."/>
            <person name="Carlson A."/>
            <person name="Copeland A."/>
            <person name="Coutinho P.M."/>
            <person name="de Vries R.P."/>
            <person name="Ferreira P."/>
            <person name="Findley K."/>
            <person name="Foster B."/>
            <person name="Gaskell J."/>
            <person name="Glotzer D."/>
            <person name="Gorecki P."/>
            <person name="Heitman J."/>
            <person name="Hesse C."/>
            <person name="Hori C."/>
            <person name="Igarashi K."/>
            <person name="Jurgens J.A."/>
            <person name="Kallen N."/>
            <person name="Kersten P."/>
            <person name="Kohler A."/>
            <person name="Kuees U."/>
            <person name="Kumar T.K.A."/>
            <person name="Kuo A."/>
            <person name="LaButti K."/>
            <person name="Larrondo L.F."/>
            <person name="Lindquist E."/>
            <person name="Ling A."/>
            <person name="Lombard V."/>
            <person name="Lucas S."/>
            <person name="Lundell T."/>
            <person name="Martin R."/>
            <person name="McLaughlin D.J."/>
            <person name="Morgenstern I."/>
            <person name="Morin E."/>
            <person name="Murat C."/>
            <person name="Nagy L.G."/>
            <person name="Nolan M."/>
            <person name="Ohm R.A."/>
            <person name="Patyshakuliyeva A."/>
            <person name="Rokas A."/>
            <person name="Ruiz-Duenas F.J."/>
            <person name="Sabat G."/>
            <person name="Salamov A."/>
            <person name="Samejima M."/>
            <person name="Schmutz J."/>
            <person name="Slot J.C."/>
            <person name="St John F."/>
            <person name="Stenlid J."/>
            <person name="Sun H."/>
            <person name="Sun S."/>
            <person name="Syed K."/>
            <person name="Tsang A."/>
            <person name="Wiebenga A."/>
            <person name="Young D."/>
            <person name="Pisabarro A."/>
            <person name="Eastwood D.C."/>
            <person name="Martin F."/>
            <person name="Cullen D."/>
            <person name="Grigoriev I.V."/>
            <person name="Hibbett D.S."/>
        </authorList>
    </citation>
    <scope>NUCLEOTIDE SEQUENCE [LARGE SCALE GENOMIC DNA]</scope>
    <source>
        <strain evidence="6">RWD-64-598 SS2</strain>
    </source>
</reference>
<dbReference type="AlphaFoldDB" id="A0A5M3MDG3"/>
<evidence type="ECO:0000256" key="1">
    <source>
        <dbReference type="ARBA" id="ARBA00004123"/>
    </source>
</evidence>
<dbReference type="Pfam" id="PF18806">
    <property type="entry name" value="Importin_rep_3"/>
    <property type="match status" value="1"/>
</dbReference>
<dbReference type="InterPro" id="IPR016024">
    <property type="entry name" value="ARM-type_fold"/>
</dbReference>
<dbReference type="OMA" id="LMCITTI"/>
<evidence type="ECO:0000256" key="3">
    <source>
        <dbReference type="ARBA" id="ARBA00022448"/>
    </source>
</evidence>
<dbReference type="GO" id="GO:0005737">
    <property type="term" value="C:cytoplasm"/>
    <property type="evidence" value="ECO:0007669"/>
    <property type="project" value="TreeGrafter"/>
</dbReference>
<dbReference type="InterPro" id="IPR051345">
    <property type="entry name" value="Importin_beta-like_NTR"/>
</dbReference>
<dbReference type="GeneID" id="19198841"/>
<dbReference type="InterPro" id="IPR011989">
    <property type="entry name" value="ARM-like"/>
</dbReference>
<dbReference type="PANTHER" id="PTHR12363:SF33">
    <property type="entry name" value="IMPORTIN-13"/>
    <property type="match status" value="1"/>
</dbReference>
<sequence>MSYATRLPFCSLPHLPLLSPSRMSATFLPALSQSDVDRAAQLIQEAYSPRATLGPAEQRRLQQELFEIQRRPEAWGLVVPFLAHHDENVQFFGAHTAQVKIARDWDSVPQDAVMQLRDLLLQLTTHAIVSGRNKVILRKLFVAITSLALKIVPSQNSQWQWDGWILSAASLMSSGGVPTEHLLDFLAIVAQELETVELLGTTKMKMQQSLLDAAPMVVQAIVSSINQATSAMNGHGQRNTRELDAALRCLQSWVYILRGDDLIPLIPLLIGLLTPPASGGGEMDEAAFVPASDALQEIMSKSALAGGSGTGSLTEPLLLWCAAYGARIVQGASEYVDAVSHSFCKLLVALGDHSTTYFASHIVSLQPVAPSASPQLHHLQPQTRAHLIQTFLRLLMSYTGLAGYYGADEDASEMTLGFWYLFQEALWSVEFDDENDENDLLGDSHGDFLHGDVPPGGVMHARSRSRGGQGAGGVNGEEEDMWSVVRAVYDELVKVLRRKVVWPRGGGGWAKDQVDKFQVYRRDVGDTLINAYYILRDDMLAYYLKDLQQRLAQRAEQDGWEEIEATLHCVMSVQEAVPLEDNVRLVRLFGEDMLGRLPTAGQDRVRRTTLGLIGTYASWFTTQPSASPSPASLQPGQQQQQQQQPSLLMRAVAYVASALTEPALCLYAANALRDLCDANRSALAPHIGAFAELHASLVSIPDMERAKVLQSIASVIQALPPEDAIPPVQAVASPIVEKLVRALQGSSQLPEEARALAIVQLQTLAGVAKGLTRTTDALLILDEPSSEEAAAVERLERARTDPRMVGMREAVYAAVRDTLGLWSADASVGDATSDLFRSLTALPADVTLLSLPPGPLLELVCAACERQITGTWIALASMLLNQLDAPSPFPYASSGTSTPSGGGVGGGGNPLKSGPSAEALALVGQVVPVLLRTALGVLGQPGGMDSNPDIVQAFFGCMDVVATRFVVAFYRLPPGALDALIGCALGGLAMQERYSVAATCTFLGALIKRTGSSDALSEENAALIGTHGRRIMRALLEGFAGVAPRSATANLIEVLSAIVTKHPAEARVWMEEILFADDFVDSKASPEAKRAFVKAVVGSRSPKRTKEAAQQFALVARGLEGTSFGYASAAGR</sequence>
<comment type="subcellular location">
    <subcellularLocation>
        <location evidence="1">Nucleus</location>
    </subcellularLocation>
</comment>
<protein>
    <recommendedName>
        <fullName evidence="7">Importin-13</fullName>
    </recommendedName>
</protein>